<dbReference type="GO" id="GO:0016787">
    <property type="term" value="F:hydrolase activity"/>
    <property type="evidence" value="ECO:0007669"/>
    <property type="project" value="UniProtKB-KW"/>
</dbReference>
<keyword evidence="3" id="KW-1185">Reference proteome</keyword>
<dbReference type="InterPro" id="IPR050266">
    <property type="entry name" value="AB_hydrolase_sf"/>
</dbReference>
<accession>A0A7Y6TXQ3</accession>
<dbReference type="EMBL" id="JABWMJ010000007">
    <property type="protein sequence ID" value="NUZ07295.1"/>
    <property type="molecule type" value="Genomic_DNA"/>
</dbReference>
<reference evidence="2 3" key="1">
    <citation type="submission" date="2020-06" db="EMBL/GenBank/DDBJ databases">
        <title>Schlegella sp. ID0723 isolated from air conditioner.</title>
        <authorList>
            <person name="Kim D.Y."/>
            <person name="Kim D.-U."/>
        </authorList>
    </citation>
    <scope>NUCLEOTIDE SEQUENCE [LARGE SCALE GENOMIC DNA]</scope>
    <source>
        <strain evidence="2 3">ID0723</strain>
    </source>
</reference>
<dbReference type="AlphaFoldDB" id="A0A7Y6TXQ3"/>
<comment type="caution">
    <text evidence="2">The sequence shown here is derived from an EMBL/GenBank/DDBJ whole genome shotgun (WGS) entry which is preliminary data.</text>
</comment>
<evidence type="ECO:0000313" key="2">
    <source>
        <dbReference type="EMBL" id="NUZ07295.1"/>
    </source>
</evidence>
<dbReference type="InterPro" id="IPR000073">
    <property type="entry name" value="AB_hydrolase_1"/>
</dbReference>
<dbReference type="Proteomes" id="UP000529637">
    <property type="component" value="Unassembled WGS sequence"/>
</dbReference>
<protein>
    <submittedName>
        <fullName evidence="2">Alpha/beta fold hydrolase</fullName>
    </submittedName>
</protein>
<proteinExistence type="predicted"/>
<dbReference type="PANTHER" id="PTHR43798:SF29">
    <property type="entry name" value="AB HYDROLASE-1 DOMAIN-CONTAINING PROTEIN"/>
    <property type="match status" value="1"/>
</dbReference>
<dbReference type="Pfam" id="PF12697">
    <property type="entry name" value="Abhydrolase_6"/>
    <property type="match status" value="1"/>
</dbReference>
<dbReference type="InterPro" id="IPR000639">
    <property type="entry name" value="Epox_hydrolase-like"/>
</dbReference>
<dbReference type="SUPFAM" id="SSF53474">
    <property type="entry name" value="alpha/beta-Hydrolases"/>
    <property type="match status" value="1"/>
</dbReference>
<dbReference type="PRINTS" id="PR00412">
    <property type="entry name" value="EPOXHYDRLASE"/>
</dbReference>
<dbReference type="InterPro" id="IPR029058">
    <property type="entry name" value="AB_hydrolase_fold"/>
</dbReference>
<evidence type="ECO:0000313" key="3">
    <source>
        <dbReference type="Proteomes" id="UP000529637"/>
    </source>
</evidence>
<dbReference type="PRINTS" id="PR00111">
    <property type="entry name" value="ABHYDROLASE"/>
</dbReference>
<organism evidence="2 3">
    <name type="scientific">Piscinibacter koreensis</name>
    <dbReference type="NCBI Taxonomy" id="2742824"/>
    <lineage>
        <taxon>Bacteria</taxon>
        <taxon>Pseudomonadati</taxon>
        <taxon>Pseudomonadota</taxon>
        <taxon>Betaproteobacteria</taxon>
        <taxon>Burkholderiales</taxon>
        <taxon>Sphaerotilaceae</taxon>
        <taxon>Piscinibacter</taxon>
    </lineage>
</organism>
<keyword evidence="2" id="KW-0378">Hydrolase</keyword>
<name>A0A7Y6TXQ3_9BURK</name>
<feature type="domain" description="AB hydrolase-1" evidence="1">
    <location>
        <begin position="29"/>
        <end position="260"/>
    </location>
</feature>
<dbReference type="PANTHER" id="PTHR43798">
    <property type="entry name" value="MONOACYLGLYCEROL LIPASE"/>
    <property type="match status" value="1"/>
</dbReference>
<dbReference type="RefSeq" id="WP_176070140.1">
    <property type="nucleotide sequence ID" value="NZ_JABWMJ010000007.1"/>
</dbReference>
<sequence>MSDIETRKIAGPDGAIAVRIQGDAGAPAVVMAHSILSSSMMWDAQAELLASRGFRVVRIDTRGHGESEAKSNRCTMDDLGADTLAVFDALGLERAHYVGLSLGAMSGFGLGIDHADRLLSLVLCDGRADAPPAVAAPWDERIEQARRSGSCGVLADPTIERWFGKAFVESHPEVAERFRAAAGRVSLDGFEACARAIQGLDYLDRVDRIRVPTTMIVGANDGVLPQAMEELRGRIEGSVLELIPNAGHLPNIDAPEAFDAALLRHFERVGSDATSTDS</sequence>
<gene>
    <name evidence="2" type="ORF">HQN59_16150</name>
</gene>
<evidence type="ECO:0000259" key="1">
    <source>
        <dbReference type="Pfam" id="PF12697"/>
    </source>
</evidence>
<dbReference type="Gene3D" id="3.40.50.1820">
    <property type="entry name" value="alpha/beta hydrolase"/>
    <property type="match status" value="1"/>
</dbReference>